<protein>
    <submittedName>
        <fullName evidence="1">Uncharacterized protein</fullName>
    </submittedName>
</protein>
<dbReference type="Proteomes" id="UP000198688">
    <property type="component" value="Chromosome I"/>
</dbReference>
<dbReference type="OrthoDB" id="3297587at2"/>
<dbReference type="AlphaFoldDB" id="A0A1H1ZJ98"/>
<evidence type="ECO:0000313" key="2">
    <source>
        <dbReference type="Proteomes" id="UP000198688"/>
    </source>
</evidence>
<reference evidence="1 2" key="1">
    <citation type="submission" date="2016-10" db="EMBL/GenBank/DDBJ databases">
        <authorList>
            <person name="de Groot N.N."/>
        </authorList>
    </citation>
    <scope>NUCLEOTIDE SEQUENCE [LARGE SCALE GENOMIC DNA]</scope>
    <source>
        <strain evidence="1 2">DSM 43941</strain>
    </source>
</reference>
<proteinExistence type="predicted"/>
<dbReference type="EMBL" id="LT629758">
    <property type="protein sequence ID" value="SDT33901.1"/>
    <property type="molecule type" value="Genomic_DNA"/>
</dbReference>
<dbReference type="RefSeq" id="WP_092545492.1">
    <property type="nucleotide sequence ID" value="NZ_BOMJ01000005.1"/>
</dbReference>
<accession>A0A1H1ZJ98</accession>
<keyword evidence="2" id="KW-1185">Reference proteome</keyword>
<organism evidence="1 2">
    <name type="scientific">Actinoplanes derwentensis</name>
    <dbReference type="NCBI Taxonomy" id="113562"/>
    <lineage>
        <taxon>Bacteria</taxon>
        <taxon>Bacillati</taxon>
        <taxon>Actinomycetota</taxon>
        <taxon>Actinomycetes</taxon>
        <taxon>Micromonosporales</taxon>
        <taxon>Micromonosporaceae</taxon>
        <taxon>Actinoplanes</taxon>
    </lineage>
</organism>
<gene>
    <name evidence="1" type="ORF">SAMN04489716_3356</name>
</gene>
<dbReference type="STRING" id="113562.SAMN04489716_3356"/>
<evidence type="ECO:0000313" key="1">
    <source>
        <dbReference type="EMBL" id="SDT33901.1"/>
    </source>
</evidence>
<sequence length="91" mass="10391">MTVQELQPREARHHTGAIVRSKRFATQFEVDGHVLTLGVDPGVRGGLYYLPSAPRWDDGTPVPREVAARLQTVIEEVERFWGHWPEFRAVL</sequence>
<name>A0A1H1ZJ98_9ACTN</name>